<evidence type="ECO:0000313" key="1">
    <source>
        <dbReference type="EMBL" id="NVN47073.1"/>
    </source>
</evidence>
<keyword evidence="2" id="KW-1185">Reference proteome</keyword>
<sequence>MEMPRGQERVSALGDEGFRMNMLRTRSAVVDEIAMPQYPNMSFGFM</sequence>
<evidence type="ECO:0000313" key="2">
    <source>
        <dbReference type="Proteomes" id="UP001516351"/>
    </source>
</evidence>
<comment type="caution">
    <text evidence="1">The sequence shown here is derived from an EMBL/GenBank/DDBJ whole genome shotgun (WGS) entry which is preliminary data.</text>
</comment>
<reference evidence="1 2" key="1">
    <citation type="submission" date="2020-06" db="EMBL/GenBank/DDBJ databases">
        <title>Synonyms of Asaia species.</title>
        <authorList>
            <person name="Sombolestani A."/>
        </authorList>
    </citation>
    <scope>NUCLEOTIDE SEQUENCE [LARGE SCALE GENOMIC DNA]</scope>
    <source>
        <strain evidence="1 2">LMG 27047</strain>
    </source>
</reference>
<protein>
    <submittedName>
        <fullName evidence="1">Uncharacterized protein</fullName>
    </submittedName>
</protein>
<dbReference type="EMBL" id="JABXXV010000005">
    <property type="protein sequence ID" value="NVN47073.1"/>
    <property type="molecule type" value="Genomic_DNA"/>
</dbReference>
<accession>A0ABX2P614</accession>
<gene>
    <name evidence="1" type="ORF">HW542_09675</name>
</gene>
<organism evidence="1 2">
    <name type="scientific">Asaia spathodeae</name>
    <dbReference type="NCBI Taxonomy" id="657016"/>
    <lineage>
        <taxon>Bacteria</taxon>
        <taxon>Pseudomonadati</taxon>
        <taxon>Pseudomonadota</taxon>
        <taxon>Alphaproteobacteria</taxon>
        <taxon>Acetobacterales</taxon>
        <taxon>Acetobacteraceae</taxon>
        <taxon>Asaia</taxon>
    </lineage>
</organism>
<proteinExistence type="predicted"/>
<dbReference type="RefSeq" id="WP_332351192.1">
    <property type="nucleotide sequence ID" value="NZ_JABXXT010000011.1"/>
</dbReference>
<dbReference type="Proteomes" id="UP001516351">
    <property type="component" value="Unassembled WGS sequence"/>
</dbReference>
<name>A0ABX2P614_9PROT</name>